<evidence type="ECO:0000256" key="3">
    <source>
        <dbReference type="SAM" id="SignalP"/>
    </source>
</evidence>
<dbReference type="AlphaFoldDB" id="A0A834XN71"/>
<comment type="caution">
    <text evidence="4">The sequence shown here is derived from an EMBL/GenBank/DDBJ whole genome shotgun (WGS) entry which is preliminary data.</text>
</comment>
<feature type="transmembrane region" description="Helical" evidence="2">
    <location>
        <begin position="122"/>
        <end position="141"/>
    </location>
</feature>
<evidence type="ECO:0000313" key="5">
    <source>
        <dbReference type="Proteomes" id="UP000639338"/>
    </source>
</evidence>
<evidence type="ECO:0000256" key="2">
    <source>
        <dbReference type="SAM" id="Phobius"/>
    </source>
</evidence>
<dbReference type="OrthoDB" id="8069116at2759"/>
<gene>
    <name evidence="4" type="ORF">HCN44_007386</name>
</gene>
<feature type="region of interest" description="Disordered" evidence="1">
    <location>
        <begin position="156"/>
        <end position="181"/>
    </location>
</feature>
<keyword evidence="2" id="KW-0472">Membrane</keyword>
<proteinExistence type="predicted"/>
<dbReference type="EMBL" id="JACMRX010000005">
    <property type="protein sequence ID" value="KAF7989076.1"/>
    <property type="molecule type" value="Genomic_DNA"/>
</dbReference>
<evidence type="ECO:0000256" key="1">
    <source>
        <dbReference type="SAM" id="MobiDB-lite"/>
    </source>
</evidence>
<keyword evidence="2" id="KW-0812">Transmembrane</keyword>
<evidence type="ECO:0000313" key="4">
    <source>
        <dbReference type="EMBL" id="KAF7989076.1"/>
    </source>
</evidence>
<protein>
    <submittedName>
        <fullName evidence="4">Uncharacterized protein</fullName>
    </submittedName>
</protein>
<accession>A0A834XN71</accession>
<keyword evidence="5" id="KW-1185">Reference proteome</keyword>
<feature type="signal peptide" evidence="3">
    <location>
        <begin position="1"/>
        <end position="20"/>
    </location>
</feature>
<reference evidence="4 5" key="1">
    <citation type="submission" date="2020-08" db="EMBL/GenBank/DDBJ databases">
        <title>Aphidius gifuensis genome sequencing and assembly.</title>
        <authorList>
            <person name="Du Z."/>
        </authorList>
    </citation>
    <scope>NUCLEOTIDE SEQUENCE [LARGE SCALE GENOMIC DNA]</scope>
    <source>
        <strain evidence="4">YNYX2018</strain>
        <tissue evidence="4">Adults</tissue>
    </source>
</reference>
<organism evidence="4 5">
    <name type="scientific">Aphidius gifuensis</name>
    <name type="common">Parasitoid wasp</name>
    <dbReference type="NCBI Taxonomy" id="684658"/>
    <lineage>
        <taxon>Eukaryota</taxon>
        <taxon>Metazoa</taxon>
        <taxon>Ecdysozoa</taxon>
        <taxon>Arthropoda</taxon>
        <taxon>Hexapoda</taxon>
        <taxon>Insecta</taxon>
        <taxon>Pterygota</taxon>
        <taxon>Neoptera</taxon>
        <taxon>Endopterygota</taxon>
        <taxon>Hymenoptera</taxon>
        <taxon>Apocrita</taxon>
        <taxon>Ichneumonoidea</taxon>
        <taxon>Braconidae</taxon>
        <taxon>Aphidiinae</taxon>
        <taxon>Aphidius</taxon>
    </lineage>
</organism>
<dbReference type="Proteomes" id="UP000639338">
    <property type="component" value="Unassembled WGS sequence"/>
</dbReference>
<feature type="chain" id="PRO_5032332207" evidence="3">
    <location>
        <begin position="21"/>
        <end position="228"/>
    </location>
</feature>
<keyword evidence="3" id="KW-0732">Signal</keyword>
<name>A0A834XN71_APHGI</name>
<sequence length="228" mass="25312">MFILAVLGLLFLTFITTATAIFTVPSPDYLHGPKNYDISDINEKVSTSISSNEVMQNIDDNNNKNINESEIIDDHSNDDGQTMYVIEFESELGDKNIVHGGKKKHNDLGGMDNQSPLDPWSIVWYIGSFGGLVTFFLIVSCSEWCCRKNARPIGSSCDQRCDDNQQQNNTNISETPPPPYHLFAPPPYDSINYSDLVDKSSSDKFDIYVITTTPTTTTTTTNTQSASS</sequence>
<keyword evidence="2" id="KW-1133">Transmembrane helix</keyword>